<name>A0A6I9T7R9_SESIN</name>
<protein>
    <recommendedName>
        <fullName evidence="5">Glycosyltransferase</fullName>
        <ecNumber evidence="5">2.4.1.-</ecNumber>
    </recommendedName>
</protein>
<dbReference type="AlphaFoldDB" id="A0A6I9T7R9"/>
<dbReference type="InterPro" id="IPR002213">
    <property type="entry name" value="UDP_glucos_trans"/>
</dbReference>
<dbReference type="OrthoDB" id="5835829at2759"/>
<dbReference type="PANTHER" id="PTHR48047">
    <property type="entry name" value="GLYCOSYLTRANSFERASE"/>
    <property type="match status" value="1"/>
</dbReference>
<evidence type="ECO:0000256" key="2">
    <source>
        <dbReference type="ARBA" id="ARBA00022676"/>
    </source>
</evidence>
<dbReference type="InterPro" id="IPR035595">
    <property type="entry name" value="UDP_glycos_trans_CS"/>
</dbReference>
<dbReference type="RefSeq" id="XP_011080318.1">
    <property type="nucleotide sequence ID" value="XM_011082016.2"/>
</dbReference>
<proteinExistence type="inferred from homology"/>
<dbReference type="CDD" id="cd03784">
    <property type="entry name" value="GT1_Gtf-like"/>
    <property type="match status" value="1"/>
</dbReference>
<accession>A0A6I9T7R9</accession>
<evidence type="ECO:0000256" key="4">
    <source>
        <dbReference type="RuleBase" id="RU003718"/>
    </source>
</evidence>
<evidence type="ECO:0000313" key="7">
    <source>
        <dbReference type="RefSeq" id="XP_011080318.1"/>
    </source>
</evidence>
<keyword evidence="3 4" id="KW-0808">Transferase</keyword>
<dbReference type="Proteomes" id="UP000504604">
    <property type="component" value="Linkage group LG6"/>
</dbReference>
<dbReference type="Gramene" id="SIN_1009801.t">
    <property type="protein sequence ID" value="SIN_1009801.t.cds1"/>
    <property type="gene ID" value="SIN_1009801"/>
</dbReference>
<dbReference type="FunFam" id="3.40.50.2000:FF:000064">
    <property type="entry name" value="Glycosyltransferase"/>
    <property type="match status" value="1"/>
</dbReference>
<dbReference type="GO" id="GO:0035251">
    <property type="term" value="F:UDP-glucosyltransferase activity"/>
    <property type="evidence" value="ECO:0007669"/>
    <property type="project" value="TreeGrafter"/>
</dbReference>
<dbReference type="GeneID" id="105163604"/>
<dbReference type="Gene3D" id="3.40.50.2000">
    <property type="entry name" value="Glycogen Phosphorylase B"/>
    <property type="match status" value="2"/>
</dbReference>
<dbReference type="Pfam" id="PF00201">
    <property type="entry name" value="UDPGT"/>
    <property type="match status" value="1"/>
</dbReference>
<organism evidence="6 7">
    <name type="scientific">Sesamum indicum</name>
    <name type="common">Oriental sesame</name>
    <name type="synonym">Sesamum orientale</name>
    <dbReference type="NCBI Taxonomy" id="4182"/>
    <lineage>
        <taxon>Eukaryota</taxon>
        <taxon>Viridiplantae</taxon>
        <taxon>Streptophyta</taxon>
        <taxon>Embryophyta</taxon>
        <taxon>Tracheophyta</taxon>
        <taxon>Spermatophyta</taxon>
        <taxon>Magnoliopsida</taxon>
        <taxon>eudicotyledons</taxon>
        <taxon>Gunneridae</taxon>
        <taxon>Pentapetalae</taxon>
        <taxon>asterids</taxon>
        <taxon>lamiids</taxon>
        <taxon>Lamiales</taxon>
        <taxon>Pedaliaceae</taxon>
        <taxon>Sesamum</taxon>
    </lineage>
</organism>
<dbReference type="PROSITE" id="PS00375">
    <property type="entry name" value="UDPGT"/>
    <property type="match status" value="1"/>
</dbReference>
<sequence>MAKGRNNVVLFPFMAQGHIIPFLALAHHIEQMGYAVTFVNTPLNIKKIHKSISPGSSSIDLLEIPFNCSDHGLPPEAENTDCLSYNLSLRLLEATLTMELPFRKLLSDLIDAGEKPVCVISDFFFGWTADVAHEFGIFHAIFSGASGFGMACYYCLRLNLIHQGPGNVEIFLPDFPEAGRFHVTQIPFFMLVAGEDDRMKKFQRKNLPKWSSSDAFIFNTVEDLDRSGLSFFRRKLRIPVWSIGPLLLSRRDTSREATSSLEKCMEWLDKREAKPVLYISFGSQNTISASQMMNLAKALDASSRNFIWVVRPPLETDINAEFAAEKWLPEGFLQRVHDQERGLIISRWAPQVEILAHNSVAAFMSHCGWNSVLESLKNGVPLIGWPVAAEQFYNAKLLVEEVGVCVEVARGTNVEVREEDIMEKIELVMGENEEGKRMRRRAGEVKQVIEAAMRDEGDSKGSSVKAMHEFFAVANSSCYLN</sequence>
<evidence type="ECO:0000256" key="1">
    <source>
        <dbReference type="ARBA" id="ARBA00009995"/>
    </source>
</evidence>
<gene>
    <name evidence="7" type="primary">LOC105163604</name>
</gene>
<dbReference type="KEGG" id="sind:105163604"/>
<keyword evidence="2 4" id="KW-0328">Glycosyltransferase</keyword>
<evidence type="ECO:0000313" key="6">
    <source>
        <dbReference type="Proteomes" id="UP000504604"/>
    </source>
</evidence>
<reference evidence="7" key="1">
    <citation type="submission" date="2025-08" db="UniProtKB">
        <authorList>
            <consortium name="RefSeq"/>
        </authorList>
    </citation>
    <scope>IDENTIFICATION</scope>
</reference>
<dbReference type="InParanoid" id="A0A6I9T7R9"/>
<dbReference type="PANTHER" id="PTHR48047:SF61">
    <property type="entry name" value="OS04G0273600 PROTEIN"/>
    <property type="match status" value="1"/>
</dbReference>
<keyword evidence="6" id="KW-1185">Reference proteome</keyword>
<comment type="similarity">
    <text evidence="1 4">Belongs to the UDP-glycosyltransferase family.</text>
</comment>
<dbReference type="FunFam" id="3.40.50.2000:FF:000103">
    <property type="entry name" value="Glycosyltransferase"/>
    <property type="match status" value="1"/>
</dbReference>
<dbReference type="FunCoup" id="A0A6I9T7R9">
    <property type="interactions" value="286"/>
</dbReference>
<evidence type="ECO:0000256" key="3">
    <source>
        <dbReference type="ARBA" id="ARBA00022679"/>
    </source>
</evidence>
<dbReference type="EC" id="2.4.1.-" evidence="5"/>
<evidence type="ECO:0000256" key="5">
    <source>
        <dbReference type="RuleBase" id="RU362057"/>
    </source>
</evidence>
<dbReference type="SUPFAM" id="SSF53756">
    <property type="entry name" value="UDP-Glycosyltransferase/glycogen phosphorylase"/>
    <property type="match status" value="1"/>
</dbReference>